<organism evidence="1 2">
    <name type="scientific">endosymbiont of Galathealinum brachiosum</name>
    <dbReference type="NCBI Taxonomy" id="2200906"/>
    <lineage>
        <taxon>Bacteria</taxon>
        <taxon>Pseudomonadati</taxon>
        <taxon>Pseudomonadota</taxon>
        <taxon>Gammaproteobacteria</taxon>
        <taxon>sulfur-oxidizing symbionts</taxon>
    </lineage>
</organism>
<sequence length="235" mass="25765">MSNLSSNEKSLIFRGPPGRLLLHSSLPSVYGIDFKPDKKLSSVIGNTKSVFKFRSDNSGELKKLKVRLSPNIEPGLYHALLETQEGPITVDIDVEPRKRLTMSPVQMSLNGSPGDKVKIYVLFSNKGNVPLSIIKSDSIGIYDDDGIETAFASTYRMESKDLAEIFSNFSEKLRDGHGGLLKLRVLEGSGELKPGACRSVLIEVQLPSKLKPGHSYHGVWSLNSSEYAVTVTANK</sequence>
<evidence type="ECO:0000313" key="2">
    <source>
        <dbReference type="Proteomes" id="UP000254266"/>
    </source>
</evidence>
<reference evidence="1 2" key="1">
    <citation type="journal article" date="2018" name="ISME J.">
        <title>Endosymbiont genomes yield clues of tubeworm success.</title>
        <authorList>
            <person name="Li Y."/>
            <person name="Liles M.R."/>
            <person name="Halanych K.M."/>
        </authorList>
    </citation>
    <scope>NUCLEOTIDE SEQUENCE [LARGE SCALE GENOMIC DNA]</scope>
    <source>
        <strain evidence="1">A1464</strain>
    </source>
</reference>
<dbReference type="Proteomes" id="UP000254266">
    <property type="component" value="Unassembled WGS sequence"/>
</dbReference>
<dbReference type="AlphaFoldDB" id="A0A370DHV6"/>
<evidence type="ECO:0000313" key="1">
    <source>
        <dbReference type="EMBL" id="RDH84492.1"/>
    </source>
</evidence>
<proteinExistence type="predicted"/>
<comment type="caution">
    <text evidence="1">The sequence shown here is derived from an EMBL/GenBank/DDBJ whole genome shotgun (WGS) entry which is preliminary data.</text>
</comment>
<protein>
    <submittedName>
        <fullName evidence="1">Uncharacterized protein</fullName>
    </submittedName>
</protein>
<keyword evidence="2" id="KW-1185">Reference proteome</keyword>
<name>A0A370DHV6_9GAMM</name>
<dbReference type="EMBL" id="QFXC01000007">
    <property type="protein sequence ID" value="RDH84492.1"/>
    <property type="molecule type" value="Genomic_DNA"/>
</dbReference>
<gene>
    <name evidence="1" type="ORF">DIZ80_03160</name>
</gene>
<accession>A0A370DHV6</accession>